<protein>
    <submittedName>
        <fullName evidence="1">YdeI/OmpD-associated family protein</fullName>
    </submittedName>
</protein>
<sequence>MRYRTTLLLHGKTATGFEVPDDVVAELGRGRRVPVVVTINGYSYRTTVAPYGGRNLIPLNAENRAGAGIEAGDEVDLDLEVDDEPRTVEVPDDLAAALADAGARAAFDALSFTAQREIVTGVLGAKRAETRERRIAQAVASLGA</sequence>
<dbReference type="Pfam" id="PF08922">
    <property type="entry name" value="DUF1905"/>
    <property type="match status" value="1"/>
</dbReference>
<dbReference type="Gene3D" id="2.40.30.100">
    <property type="entry name" value="AF2212/PG0164-like"/>
    <property type="match status" value="1"/>
</dbReference>
<dbReference type="InterPro" id="IPR015018">
    <property type="entry name" value="DUF1905"/>
</dbReference>
<proteinExistence type="predicted"/>
<evidence type="ECO:0000313" key="1">
    <source>
        <dbReference type="EMBL" id="MDM7854718.1"/>
    </source>
</evidence>
<organism evidence="1 2">
    <name type="scientific">Cellulomonas alba</name>
    <dbReference type="NCBI Taxonomy" id="3053467"/>
    <lineage>
        <taxon>Bacteria</taxon>
        <taxon>Bacillati</taxon>
        <taxon>Actinomycetota</taxon>
        <taxon>Actinomycetes</taxon>
        <taxon>Micrococcales</taxon>
        <taxon>Cellulomonadaceae</taxon>
        <taxon>Cellulomonas</taxon>
    </lineage>
</organism>
<reference evidence="1 2" key="1">
    <citation type="submission" date="2023-06" db="EMBL/GenBank/DDBJ databases">
        <title>Cellulomonas sp. MW4 Whole genome sequence.</title>
        <authorList>
            <person name="Park S."/>
        </authorList>
    </citation>
    <scope>NUCLEOTIDE SEQUENCE [LARGE SCALE GENOMIC DNA]</scope>
    <source>
        <strain evidence="1 2">MW4</strain>
    </source>
</reference>
<dbReference type="InterPro" id="IPR037079">
    <property type="entry name" value="AF2212/PG0164-like_sf"/>
</dbReference>
<dbReference type="Proteomes" id="UP001529338">
    <property type="component" value="Unassembled WGS sequence"/>
</dbReference>
<dbReference type="EMBL" id="JAUCGQ010000001">
    <property type="protein sequence ID" value="MDM7854718.1"/>
    <property type="molecule type" value="Genomic_DNA"/>
</dbReference>
<name>A0ABT7SEX4_9CELL</name>
<dbReference type="SUPFAM" id="SSF141694">
    <property type="entry name" value="AF2212/PG0164-like"/>
    <property type="match status" value="1"/>
</dbReference>
<gene>
    <name evidence="1" type="ORF">QRT04_07225</name>
</gene>
<dbReference type="Pfam" id="PF13376">
    <property type="entry name" value="OmdA"/>
    <property type="match status" value="1"/>
</dbReference>
<dbReference type="RefSeq" id="WP_289454535.1">
    <property type="nucleotide sequence ID" value="NZ_JAUCGQ010000001.1"/>
</dbReference>
<evidence type="ECO:0000313" key="2">
    <source>
        <dbReference type="Proteomes" id="UP001529338"/>
    </source>
</evidence>
<keyword evidence="2" id="KW-1185">Reference proteome</keyword>
<comment type="caution">
    <text evidence="1">The sequence shown here is derived from an EMBL/GenBank/DDBJ whole genome shotgun (WGS) entry which is preliminary data.</text>
</comment>
<accession>A0ABT7SEX4</accession>